<dbReference type="InterPro" id="IPR004841">
    <property type="entry name" value="AA-permease/SLC12A_dom"/>
</dbReference>
<proteinExistence type="inferred from homology"/>
<dbReference type="Proteomes" id="UP000321412">
    <property type="component" value="Unassembled WGS sequence"/>
</dbReference>
<feature type="domain" description="SLC12A transporter C-terminal" evidence="9">
    <location>
        <begin position="495"/>
        <end position="578"/>
    </location>
</feature>
<dbReference type="OrthoDB" id="3181223at2"/>
<feature type="transmembrane region" description="Helical" evidence="7">
    <location>
        <begin position="100"/>
        <end position="120"/>
    </location>
</feature>
<dbReference type="PANTHER" id="PTHR11827">
    <property type="entry name" value="SOLUTE CARRIER FAMILY 12, CATION COTRANSPORTERS"/>
    <property type="match status" value="1"/>
</dbReference>
<keyword evidence="5 7" id="KW-1133">Transmembrane helix</keyword>
<dbReference type="AlphaFoldDB" id="A0A5C6WZZ5"/>
<name>A0A5C6WZZ5_9DELT</name>
<keyword evidence="3" id="KW-0813">Transport</keyword>
<comment type="similarity">
    <text evidence="2">Belongs to the SLC12A transporter family.</text>
</comment>
<feature type="transmembrane region" description="Helical" evidence="7">
    <location>
        <begin position="21"/>
        <end position="42"/>
    </location>
</feature>
<dbReference type="Pfam" id="PF03522">
    <property type="entry name" value="SLC12"/>
    <property type="match status" value="1"/>
</dbReference>
<gene>
    <name evidence="10" type="ORF">FRC98_16940</name>
</gene>
<feature type="transmembrane region" description="Helical" evidence="7">
    <location>
        <begin position="204"/>
        <end position="227"/>
    </location>
</feature>
<evidence type="ECO:0000256" key="7">
    <source>
        <dbReference type="SAM" id="Phobius"/>
    </source>
</evidence>
<feature type="transmembrane region" description="Helical" evidence="7">
    <location>
        <begin position="140"/>
        <end position="160"/>
    </location>
</feature>
<dbReference type="EMBL" id="VOSM01000010">
    <property type="protein sequence ID" value="TXD35157.1"/>
    <property type="molecule type" value="Genomic_DNA"/>
</dbReference>
<feature type="transmembrane region" description="Helical" evidence="7">
    <location>
        <begin position="282"/>
        <end position="305"/>
    </location>
</feature>
<dbReference type="InterPro" id="IPR018491">
    <property type="entry name" value="SLC12_C"/>
</dbReference>
<comment type="caution">
    <text evidence="10">The sequence shown here is derived from an EMBL/GenBank/DDBJ whole genome shotgun (WGS) entry which is preliminary data.</text>
</comment>
<evidence type="ECO:0000259" key="8">
    <source>
        <dbReference type="Pfam" id="PF00324"/>
    </source>
</evidence>
<feature type="transmembrane region" description="Helical" evidence="7">
    <location>
        <begin position="361"/>
        <end position="383"/>
    </location>
</feature>
<protein>
    <submittedName>
        <fullName evidence="10">Amino acid permease</fullName>
    </submittedName>
</protein>
<dbReference type="Gene3D" id="1.20.1740.10">
    <property type="entry name" value="Amino acid/polyamine transporter I"/>
    <property type="match status" value="1"/>
</dbReference>
<dbReference type="InterPro" id="IPR004842">
    <property type="entry name" value="SLC12A_fam"/>
</dbReference>
<evidence type="ECO:0000256" key="6">
    <source>
        <dbReference type="ARBA" id="ARBA00023136"/>
    </source>
</evidence>
<dbReference type="RefSeq" id="WP_146982620.1">
    <property type="nucleotide sequence ID" value="NZ_VOSM01000010.1"/>
</dbReference>
<feature type="transmembrane region" description="Helical" evidence="7">
    <location>
        <begin position="404"/>
        <end position="437"/>
    </location>
</feature>
<evidence type="ECO:0000259" key="9">
    <source>
        <dbReference type="Pfam" id="PF03522"/>
    </source>
</evidence>
<evidence type="ECO:0000313" key="11">
    <source>
        <dbReference type="Proteomes" id="UP000321412"/>
    </source>
</evidence>
<dbReference type="FunFam" id="1.20.1740.10:FF:000013">
    <property type="entry name" value="Solute carrier family 12 member"/>
    <property type="match status" value="1"/>
</dbReference>
<feature type="transmembrane region" description="Helical" evidence="7">
    <location>
        <begin position="54"/>
        <end position="79"/>
    </location>
</feature>
<evidence type="ECO:0000313" key="10">
    <source>
        <dbReference type="EMBL" id="TXD35157.1"/>
    </source>
</evidence>
<feature type="transmembrane region" description="Helical" evidence="7">
    <location>
        <begin position="165"/>
        <end position="184"/>
    </location>
</feature>
<reference evidence="10 11" key="1">
    <citation type="submission" date="2019-08" db="EMBL/GenBank/DDBJ databases">
        <title>Bradymonadales sp. TMQ4.</title>
        <authorList>
            <person name="Liang Q."/>
        </authorList>
    </citation>
    <scope>NUCLEOTIDE SEQUENCE [LARGE SCALE GENOMIC DNA]</scope>
    <source>
        <strain evidence="10 11">TMQ4</strain>
    </source>
</reference>
<evidence type="ECO:0000256" key="5">
    <source>
        <dbReference type="ARBA" id="ARBA00022989"/>
    </source>
</evidence>
<dbReference type="GO" id="GO:0015377">
    <property type="term" value="F:chloride:monoatomic cation symporter activity"/>
    <property type="evidence" value="ECO:0007669"/>
    <property type="project" value="InterPro"/>
</dbReference>
<dbReference type="PANTHER" id="PTHR11827:SF72">
    <property type="entry name" value="GH08340P"/>
    <property type="match status" value="1"/>
</dbReference>
<evidence type="ECO:0000256" key="3">
    <source>
        <dbReference type="ARBA" id="ARBA00022448"/>
    </source>
</evidence>
<evidence type="ECO:0000256" key="4">
    <source>
        <dbReference type="ARBA" id="ARBA00022692"/>
    </source>
</evidence>
<organism evidence="10 11">
    <name type="scientific">Lujinxingia vulgaris</name>
    <dbReference type="NCBI Taxonomy" id="2600176"/>
    <lineage>
        <taxon>Bacteria</taxon>
        <taxon>Deltaproteobacteria</taxon>
        <taxon>Bradymonadales</taxon>
        <taxon>Lujinxingiaceae</taxon>
        <taxon>Lujinxingia</taxon>
    </lineage>
</organism>
<feature type="transmembrane region" description="Helical" evidence="7">
    <location>
        <begin position="337"/>
        <end position="355"/>
    </location>
</feature>
<keyword evidence="6 7" id="KW-0472">Membrane</keyword>
<keyword evidence="4 7" id="KW-0812">Transmembrane</keyword>
<comment type="subcellular location">
    <subcellularLocation>
        <location evidence="1">Membrane</location>
        <topology evidence="1">Multi-pass membrane protein</topology>
    </subcellularLocation>
</comment>
<evidence type="ECO:0000256" key="2">
    <source>
        <dbReference type="ARBA" id="ARBA00010593"/>
    </source>
</evidence>
<feature type="transmembrane region" description="Helical" evidence="7">
    <location>
        <begin position="239"/>
        <end position="262"/>
    </location>
</feature>
<accession>A0A5C6WZZ5</accession>
<sequence>MVQPATPQVESAQSAQIKNQFGTFGGVFTPSILTILGVIMFMRSGFVTGQAGLGSAMLILVIASSITFLTGLSISAVSTNTEIKGGGAYFLISRSLGPEFGGAIGLALFFAQALAVPFYILGFVEALAITFPAAQEHFTAIGLATIAVLFVINYVGASWAIKTQYVVLTILILSIGAFLIGGVLDFDPAIARSNWESAYTEGNNFWVVFAIFFPAVTGIDAGVNMSGDLKEPERSIPRGTLAAIGVGFLVYLFNIIVSGGSTSRANLIGDPFGSLLAQAGPAAFLVTAGVFAATISSAIGSLLGAPRILQALARDDIFPGLGFFAKGTEQGDEPRRGLWLSLGMGIVVLVLAGAGGGALNAVAVVLTMFFLFAYGMTNAAAFIEQFSRNPSFRPRFRFFHWSTALIGGVGCLMAAFLINALAALISLILVSGIFLYISRRVLQNTFGDARRGFYYERVRANLAKLATFEKHPKNWRPTSLVLSGNPHTRQTLTTYALWLGSGRGITTMVNVLEGDLYERLDERAQAREELEAYVHDNELQAYVDVVVSPSFKEGLAMLLQAQSIGPIKPNMIVSGWPSKPRDYIDFAHQLHMTHELGMSQVILVDRGLPAEPKRIDIWWRGEQNGSLMVVLAYLLSHNWLWNRARIRLITMLDPGETRDDAAAQLAALLDAARLEADYEILPLGDFATQLPRVSADADLVMLGFRPPADEHAEAFHNAYTGFLKDLPTTMLICSTGDVDLMS</sequence>
<feature type="domain" description="Amino acid permease/ SLC12A" evidence="8">
    <location>
        <begin position="27"/>
        <end position="478"/>
    </location>
</feature>
<dbReference type="Pfam" id="PF00324">
    <property type="entry name" value="AA_permease"/>
    <property type="match status" value="1"/>
</dbReference>
<evidence type="ECO:0000256" key="1">
    <source>
        <dbReference type="ARBA" id="ARBA00004141"/>
    </source>
</evidence>
<keyword evidence="11" id="KW-1185">Reference proteome</keyword>
<dbReference type="GO" id="GO:0016020">
    <property type="term" value="C:membrane"/>
    <property type="evidence" value="ECO:0007669"/>
    <property type="project" value="UniProtKB-SubCell"/>
</dbReference>